<keyword evidence="3 5" id="KW-0819">tRNA processing</keyword>
<accession>A0ABY7QW77</accession>
<dbReference type="Gene3D" id="3.30.2350.10">
    <property type="entry name" value="Pseudouridine synthase"/>
    <property type="match status" value="1"/>
</dbReference>
<keyword evidence="4 5" id="KW-0413">Isomerase</keyword>
<dbReference type="SUPFAM" id="SSF55120">
    <property type="entry name" value="Pseudouridine synthase"/>
    <property type="match status" value="1"/>
</dbReference>
<protein>
    <recommendedName>
        <fullName evidence="5">tRNA pseudouridine synthase B</fullName>
        <ecNumber evidence="5">5.4.99.25</ecNumber>
    </recommendedName>
    <alternativeName>
        <fullName evidence="5">tRNA pseudouridine(55) synthase</fullName>
        <shortName evidence="5">Psi55 synthase</shortName>
    </alternativeName>
    <alternativeName>
        <fullName evidence="5">tRNA pseudouridylate synthase</fullName>
    </alternativeName>
    <alternativeName>
        <fullName evidence="5">tRNA-uridine isomerase</fullName>
    </alternativeName>
</protein>
<dbReference type="Pfam" id="PF01509">
    <property type="entry name" value="TruB_N"/>
    <property type="match status" value="1"/>
</dbReference>
<name>A0ABY7QW77_9FIRM</name>
<dbReference type="EC" id="5.4.99.25" evidence="5"/>
<organism evidence="8 9">
    <name type="scientific">Peptoniphilus equinus</name>
    <dbReference type="NCBI Taxonomy" id="3016343"/>
    <lineage>
        <taxon>Bacteria</taxon>
        <taxon>Bacillati</taxon>
        <taxon>Bacillota</taxon>
        <taxon>Tissierellia</taxon>
        <taxon>Tissierellales</taxon>
        <taxon>Peptoniphilaceae</taxon>
        <taxon>Peptoniphilus</taxon>
    </lineage>
</organism>
<dbReference type="PANTHER" id="PTHR13767">
    <property type="entry name" value="TRNA-PSEUDOURIDINE SYNTHASE"/>
    <property type="match status" value="1"/>
</dbReference>
<dbReference type="InterPro" id="IPR002501">
    <property type="entry name" value="PsdUridine_synth_N"/>
</dbReference>
<evidence type="ECO:0000256" key="4">
    <source>
        <dbReference type="ARBA" id="ARBA00023235"/>
    </source>
</evidence>
<evidence type="ECO:0000256" key="3">
    <source>
        <dbReference type="ARBA" id="ARBA00022694"/>
    </source>
</evidence>
<proteinExistence type="inferred from homology"/>
<sequence>MNGVLLINKPKDMTSHDVVYSLRKKLQIKKIGHAGTLDPMAEGVLVMLIGQGTKLSDYLLSKSKTYLAEFELGYETDTLDSTGEVVSSGGNTEYSRDEIQKVFESLSGDILQVPPIYSAIKVKGKKLYDYARSGEAVDIQSRHVTIYDLNMVCDAPLTLQTTVSSGTYIRSLIRDIGHALGTYATMTGLVRQASGTFTLDHALSLESISDMTISDIEKALIPMDQALGFEPVVVPDHLYKRITNGLMYFHEGFEADVYYNVYCRNTYIGIGKYSHYHGQWGLKIVKNLLGVNA</sequence>
<feature type="active site" description="Nucleophile" evidence="5">
    <location>
        <position position="38"/>
    </location>
</feature>
<dbReference type="PANTHER" id="PTHR13767:SF2">
    <property type="entry name" value="PSEUDOURIDYLATE SYNTHASE TRUB1"/>
    <property type="match status" value="1"/>
</dbReference>
<evidence type="ECO:0000256" key="2">
    <source>
        <dbReference type="ARBA" id="ARBA00005642"/>
    </source>
</evidence>
<comment type="catalytic activity">
    <reaction evidence="1 5">
        <text>uridine(55) in tRNA = pseudouridine(55) in tRNA</text>
        <dbReference type="Rhea" id="RHEA:42532"/>
        <dbReference type="Rhea" id="RHEA-COMP:10101"/>
        <dbReference type="Rhea" id="RHEA-COMP:10102"/>
        <dbReference type="ChEBI" id="CHEBI:65314"/>
        <dbReference type="ChEBI" id="CHEBI:65315"/>
        <dbReference type="EC" id="5.4.99.25"/>
    </reaction>
</comment>
<evidence type="ECO:0000259" key="6">
    <source>
        <dbReference type="Pfam" id="PF01509"/>
    </source>
</evidence>
<evidence type="ECO:0000259" key="7">
    <source>
        <dbReference type="Pfam" id="PF16198"/>
    </source>
</evidence>
<feature type="domain" description="tRNA pseudouridylate synthase B C-terminal" evidence="7">
    <location>
        <begin position="170"/>
        <end position="227"/>
    </location>
</feature>
<evidence type="ECO:0000256" key="5">
    <source>
        <dbReference type="HAMAP-Rule" id="MF_01080"/>
    </source>
</evidence>
<reference evidence="8 9" key="1">
    <citation type="submission" date="2023-01" db="EMBL/GenBank/DDBJ databases">
        <authorList>
            <person name="Lee S.H."/>
            <person name="Jung H.S."/>
            <person name="Yun J.U."/>
        </authorList>
    </citation>
    <scope>NUCLEOTIDE SEQUENCE [LARGE SCALE GENOMIC DNA]</scope>
    <source>
        <strain evidence="8 9">CBA3646</strain>
    </source>
</reference>
<dbReference type="Pfam" id="PF16198">
    <property type="entry name" value="TruB_C_2"/>
    <property type="match status" value="1"/>
</dbReference>
<evidence type="ECO:0000256" key="1">
    <source>
        <dbReference type="ARBA" id="ARBA00000385"/>
    </source>
</evidence>
<gene>
    <name evidence="5 8" type="primary">truB</name>
    <name evidence="8" type="ORF">O6R05_03785</name>
</gene>
<dbReference type="EMBL" id="CP115667">
    <property type="protein sequence ID" value="WBW50681.1"/>
    <property type="molecule type" value="Genomic_DNA"/>
</dbReference>
<evidence type="ECO:0000313" key="9">
    <source>
        <dbReference type="Proteomes" id="UP001210339"/>
    </source>
</evidence>
<dbReference type="HAMAP" id="MF_01080">
    <property type="entry name" value="TruB_bact"/>
    <property type="match status" value="1"/>
</dbReference>
<dbReference type="GO" id="GO:0160148">
    <property type="term" value="F:tRNA pseudouridine(55) synthase activity"/>
    <property type="evidence" value="ECO:0007669"/>
    <property type="project" value="UniProtKB-EC"/>
</dbReference>
<keyword evidence="9" id="KW-1185">Reference proteome</keyword>
<dbReference type="InterPro" id="IPR014780">
    <property type="entry name" value="tRNA_psdUridine_synth_TruB"/>
</dbReference>
<dbReference type="CDD" id="cd02573">
    <property type="entry name" value="PseudoU_synth_EcTruB"/>
    <property type="match status" value="1"/>
</dbReference>
<comment type="similarity">
    <text evidence="2 5">Belongs to the pseudouridine synthase TruB family. Type 1 subfamily.</text>
</comment>
<dbReference type="InterPro" id="IPR020103">
    <property type="entry name" value="PsdUridine_synth_cat_dom_sf"/>
</dbReference>
<dbReference type="InterPro" id="IPR032819">
    <property type="entry name" value="TruB_C"/>
</dbReference>
<dbReference type="RefSeq" id="WP_271192206.1">
    <property type="nucleotide sequence ID" value="NZ_CP115667.1"/>
</dbReference>
<evidence type="ECO:0000313" key="8">
    <source>
        <dbReference type="EMBL" id="WBW50681.1"/>
    </source>
</evidence>
<feature type="domain" description="Pseudouridine synthase II N-terminal" evidence="6">
    <location>
        <begin position="23"/>
        <end position="169"/>
    </location>
</feature>
<dbReference type="Proteomes" id="UP001210339">
    <property type="component" value="Chromosome"/>
</dbReference>
<dbReference type="NCBIfam" id="TIGR00431">
    <property type="entry name" value="TruB"/>
    <property type="match status" value="1"/>
</dbReference>
<comment type="function">
    <text evidence="5">Responsible for synthesis of pseudouridine from uracil-55 in the psi GC loop of transfer RNAs.</text>
</comment>